<dbReference type="Gene3D" id="1.10.1040.10">
    <property type="entry name" value="N-(1-d-carboxylethyl)-l-norvaline Dehydrogenase, domain 2"/>
    <property type="match status" value="1"/>
</dbReference>
<dbReference type="SUPFAM" id="SSF51735">
    <property type="entry name" value="NAD(P)-binding Rossmann-fold domains"/>
    <property type="match status" value="1"/>
</dbReference>
<dbReference type="Gene3D" id="3.40.50.720">
    <property type="entry name" value="NAD(P)-binding Rossmann-like Domain"/>
    <property type="match status" value="1"/>
</dbReference>
<dbReference type="PANTHER" id="PTHR43362">
    <property type="entry name" value="MANNITOL DEHYDROGENASE DSF1-RELATED"/>
    <property type="match status" value="1"/>
</dbReference>
<dbReference type="GO" id="GO:0016616">
    <property type="term" value="F:oxidoreductase activity, acting on the CH-OH group of donors, NAD or NADP as acceptor"/>
    <property type="evidence" value="ECO:0007669"/>
    <property type="project" value="TreeGrafter"/>
</dbReference>
<protein>
    <submittedName>
        <fullName evidence="5">Mannitol dehydrogenase family protein</fullName>
    </submittedName>
</protein>
<comment type="caution">
    <text evidence="5">The sequence shown here is derived from an EMBL/GenBank/DDBJ whole genome shotgun (WGS) entry which is preliminary data.</text>
</comment>
<dbReference type="PROSITE" id="PS00974">
    <property type="entry name" value="MANNITOL_DHGENASE"/>
    <property type="match status" value="1"/>
</dbReference>
<dbReference type="OrthoDB" id="271711at2"/>
<dbReference type="InterPro" id="IPR000669">
    <property type="entry name" value="Mannitol_DH"/>
</dbReference>
<dbReference type="PANTHER" id="PTHR43362:SF1">
    <property type="entry name" value="MANNITOL DEHYDROGENASE 2-RELATED"/>
    <property type="match status" value="1"/>
</dbReference>
<dbReference type="InterPro" id="IPR013131">
    <property type="entry name" value="Mannitol_DH_N"/>
</dbReference>
<dbReference type="PRINTS" id="PR00084">
    <property type="entry name" value="MTLDHDRGNASE"/>
</dbReference>
<gene>
    <name evidence="5" type="ORF">EET67_08790</name>
</gene>
<evidence type="ECO:0000256" key="1">
    <source>
        <dbReference type="ARBA" id="ARBA00023002"/>
    </source>
</evidence>
<evidence type="ECO:0000259" key="4">
    <source>
        <dbReference type="Pfam" id="PF08125"/>
    </source>
</evidence>
<feature type="domain" description="Mannitol dehydrogenase C-terminal" evidence="4">
    <location>
        <begin position="282"/>
        <end position="430"/>
    </location>
</feature>
<dbReference type="RefSeq" id="WP_128626574.1">
    <property type="nucleotide sequence ID" value="NZ_RKST01000007.1"/>
</dbReference>
<evidence type="ECO:0000256" key="2">
    <source>
        <dbReference type="ARBA" id="ARBA00023027"/>
    </source>
</evidence>
<dbReference type="InterPro" id="IPR050988">
    <property type="entry name" value="Mannitol_DH/Oxidoreductase"/>
</dbReference>
<evidence type="ECO:0000313" key="6">
    <source>
        <dbReference type="Proteomes" id="UP000281647"/>
    </source>
</evidence>
<dbReference type="Proteomes" id="UP000281647">
    <property type="component" value="Unassembled WGS sequence"/>
</dbReference>
<keyword evidence="1" id="KW-0560">Oxidoreductase</keyword>
<dbReference type="InterPro" id="IPR013118">
    <property type="entry name" value="Mannitol_DH_C"/>
</dbReference>
<reference evidence="5 6" key="1">
    <citation type="submission" date="2018-11" db="EMBL/GenBank/DDBJ databases">
        <title>Pseudaminobacter arsenicus sp. nov., an arsenic-resistant bacterium isolated from arsenic-rich aquifers.</title>
        <authorList>
            <person name="Mu Y."/>
        </authorList>
    </citation>
    <scope>NUCLEOTIDE SEQUENCE [LARGE SCALE GENOMIC DNA]</scope>
    <source>
        <strain evidence="5 6">CB3</strain>
    </source>
</reference>
<name>A0A432V7Q8_9HYPH</name>
<dbReference type="EMBL" id="RKST01000007">
    <property type="protein sequence ID" value="RUM98194.1"/>
    <property type="molecule type" value="Genomic_DNA"/>
</dbReference>
<proteinExistence type="predicted"/>
<dbReference type="AlphaFoldDB" id="A0A432V7Q8"/>
<sequence>MTRLSATSRIGPAVTAPGYEPRSHATGIVHIGVGAFHKAHQAVYTDSALAAAGGDWRIIGVSLRSADVAAALNPQEGRYILITRDEAGDSAQLISSIDRVLVAPDDPQAVIEAIADPATKIVTLTVTEKGYGIDRASGGLDRSHAAVAHDLANPEKPVGVIGFLVAGLSARMERGIGGLTILCCDNLPENGHITARLVTEFAAQIDEKLATWISDEVRFPSSMVDRITPASTARTFEDAQRLSGYADEAAVETEPFTQWVIEDNFRAERPAWESAGALFVDDVAPYEQMKLRLLNGTHSMLAYAGYLAGHETISEAVRDTGLHALAERQMIAAATTLPPVPGIDLDAYRAQLLARFSNRAIRHLTYQIAMDGTEKLPQRILAPLAETVKLGGDGTPFCFAIAAWMRYCMGVSDKGETYALRDPREHLIAPRVEAAGRDPALLYDALSSLPGLFPPALAGNETVRACVVSLLASLLENGMAGAIAQQN</sequence>
<feature type="domain" description="Mannitol dehydrogenase N-terminal" evidence="3">
    <location>
        <begin position="27"/>
        <end position="273"/>
    </location>
</feature>
<keyword evidence="2" id="KW-0520">NAD</keyword>
<organism evidence="5 6">
    <name type="scientific">Borborobacter arsenicus</name>
    <dbReference type="NCBI Taxonomy" id="1851146"/>
    <lineage>
        <taxon>Bacteria</taxon>
        <taxon>Pseudomonadati</taxon>
        <taxon>Pseudomonadota</taxon>
        <taxon>Alphaproteobacteria</taxon>
        <taxon>Hyphomicrobiales</taxon>
        <taxon>Phyllobacteriaceae</taxon>
        <taxon>Borborobacter</taxon>
    </lineage>
</organism>
<evidence type="ECO:0000313" key="5">
    <source>
        <dbReference type="EMBL" id="RUM98194.1"/>
    </source>
</evidence>
<dbReference type="Pfam" id="PF08125">
    <property type="entry name" value="Mannitol_dh_C"/>
    <property type="match status" value="1"/>
</dbReference>
<accession>A0A432V7Q8</accession>
<dbReference type="InterPro" id="IPR013328">
    <property type="entry name" value="6PGD_dom2"/>
</dbReference>
<dbReference type="SUPFAM" id="SSF48179">
    <property type="entry name" value="6-phosphogluconate dehydrogenase C-terminal domain-like"/>
    <property type="match status" value="1"/>
</dbReference>
<dbReference type="InterPro" id="IPR036291">
    <property type="entry name" value="NAD(P)-bd_dom_sf"/>
</dbReference>
<dbReference type="InterPro" id="IPR023027">
    <property type="entry name" value="Mannitol_DH_CS"/>
</dbReference>
<evidence type="ECO:0000259" key="3">
    <source>
        <dbReference type="Pfam" id="PF01232"/>
    </source>
</evidence>
<dbReference type="GO" id="GO:0019594">
    <property type="term" value="P:mannitol metabolic process"/>
    <property type="evidence" value="ECO:0007669"/>
    <property type="project" value="InterPro"/>
</dbReference>
<keyword evidence="6" id="KW-1185">Reference proteome</keyword>
<dbReference type="InterPro" id="IPR008927">
    <property type="entry name" value="6-PGluconate_DH-like_C_sf"/>
</dbReference>
<dbReference type="Pfam" id="PF01232">
    <property type="entry name" value="Mannitol_dh"/>
    <property type="match status" value="1"/>
</dbReference>